<keyword evidence="1" id="KW-0812">Transmembrane</keyword>
<sequence>MAHDGTLGHFLPYLLSRRLKAVLWPDAGGGRAALILIASLCVLNGVGMAFMLNREASLPEGFAKQLLFLINGIFYLSALLVDFMPTYRPVQRPLPDHFPVSGKYNMVTAFLLDLITIRRLILLLFLLVALVGTPHAWRPLGLNLLVLLSAATVSFNLRLLLSMGRWRHSLFALNLLCLVAAAGWLSTFITLPFATTALTTLAIAGPLVLWGVALAGLGEKFSSRYLATTPENKTANRLLARLSPEWKAYLRKCWPALSVALVFKVTILVLSSRMTAKHGDPLNGIFWMAFLPTISFTYVNNNLFGAVGAVAANEIARLGLTKRLLHLYLRLVGPVLLADCLVSAVALLALFPQGRWNLLGLLPLAAGTLLVLGLWGSLYKAKVISKSIDFTNMRGNASTLINLLSIASGAVLYFVPWWWVRVGFAALAMATAWVPIRRVMRNEGALRRQLWHNLKF</sequence>
<proteinExistence type="predicted"/>
<evidence type="ECO:0000313" key="2">
    <source>
        <dbReference type="EMBL" id="SNS02987.1"/>
    </source>
</evidence>
<feature type="transmembrane region" description="Helical" evidence="1">
    <location>
        <begin position="65"/>
        <end position="83"/>
    </location>
</feature>
<feature type="transmembrane region" description="Helical" evidence="1">
    <location>
        <begin position="399"/>
        <end position="416"/>
    </location>
</feature>
<dbReference type="Proteomes" id="UP000198310">
    <property type="component" value="Unassembled WGS sequence"/>
</dbReference>
<evidence type="ECO:0000313" key="3">
    <source>
        <dbReference type="Proteomes" id="UP000198310"/>
    </source>
</evidence>
<keyword evidence="3" id="KW-1185">Reference proteome</keyword>
<feature type="transmembrane region" description="Helical" evidence="1">
    <location>
        <begin position="331"/>
        <end position="352"/>
    </location>
</feature>
<keyword evidence="1" id="KW-1133">Transmembrane helix</keyword>
<organism evidence="2 3">
    <name type="scientific">Hymenobacter mucosus</name>
    <dbReference type="NCBI Taxonomy" id="1411120"/>
    <lineage>
        <taxon>Bacteria</taxon>
        <taxon>Pseudomonadati</taxon>
        <taxon>Bacteroidota</taxon>
        <taxon>Cytophagia</taxon>
        <taxon>Cytophagales</taxon>
        <taxon>Hymenobacteraceae</taxon>
        <taxon>Hymenobacter</taxon>
    </lineage>
</organism>
<feature type="transmembrane region" description="Helical" evidence="1">
    <location>
        <begin position="253"/>
        <end position="272"/>
    </location>
</feature>
<evidence type="ECO:0000256" key="1">
    <source>
        <dbReference type="SAM" id="Phobius"/>
    </source>
</evidence>
<reference evidence="3" key="1">
    <citation type="submission" date="2017-06" db="EMBL/GenBank/DDBJ databases">
        <authorList>
            <person name="Varghese N."/>
            <person name="Submissions S."/>
        </authorList>
    </citation>
    <scope>NUCLEOTIDE SEQUENCE [LARGE SCALE GENOMIC DNA]</scope>
    <source>
        <strain evidence="3">DSM 28041</strain>
    </source>
</reference>
<feature type="transmembrane region" description="Helical" evidence="1">
    <location>
        <begin position="284"/>
        <end position="310"/>
    </location>
</feature>
<feature type="transmembrane region" description="Helical" evidence="1">
    <location>
        <begin position="358"/>
        <end position="378"/>
    </location>
</feature>
<feature type="transmembrane region" description="Helical" evidence="1">
    <location>
        <begin position="140"/>
        <end position="159"/>
    </location>
</feature>
<feature type="transmembrane region" description="Helical" evidence="1">
    <location>
        <begin position="171"/>
        <end position="191"/>
    </location>
</feature>
<feature type="transmembrane region" description="Helical" evidence="1">
    <location>
        <begin position="197"/>
        <end position="217"/>
    </location>
</feature>
<feature type="transmembrane region" description="Helical" evidence="1">
    <location>
        <begin position="33"/>
        <end position="53"/>
    </location>
</feature>
<feature type="transmembrane region" description="Helical" evidence="1">
    <location>
        <begin position="104"/>
        <end position="128"/>
    </location>
</feature>
<accession>A0A239B521</accession>
<dbReference type="AlphaFoldDB" id="A0A239B521"/>
<dbReference type="EMBL" id="FZNS01000018">
    <property type="protein sequence ID" value="SNS02987.1"/>
    <property type="molecule type" value="Genomic_DNA"/>
</dbReference>
<protein>
    <submittedName>
        <fullName evidence="2">Uncharacterized protein</fullName>
    </submittedName>
</protein>
<dbReference type="RefSeq" id="WP_089334346.1">
    <property type="nucleotide sequence ID" value="NZ_FZNS01000018.1"/>
</dbReference>
<gene>
    <name evidence="2" type="ORF">SAMN06269173_11836</name>
</gene>
<keyword evidence="1" id="KW-0472">Membrane</keyword>
<name>A0A239B521_9BACT</name>